<evidence type="ECO:0008006" key="3">
    <source>
        <dbReference type="Google" id="ProtNLM"/>
    </source>
</evidence>
<sequence length="145" mass="16438">MKIKVSFFVIVASGFFSCNFDTCSKNLGFELDYHLFDKIYVNGDTYCAIVNKSLSGDAKKISDLSSIVVYDGAVYQHGAVLVEVIDRISEQAYWESIKNTPKKRHICRSIMAGLEYTENPKYSAYSRKSNIESAFPFLSEKLCIR</sequence>
<dbReference type="AlphaFoldDB" id="A0A2M9Z906"/>
<comment type="caution">
    <text evidence="1">The sequence shown here is derived from an EMBL/GenBank/DDBJ whole genome shotgun (WGS) entry which is preliminary data.</text>
</comment>
<accession>A0A2M9Z906</accession>
<gene>
    <name evidence="1" type="ORF">CH371_15570</name>
</gene>
<name>A0A2M9Z906_9LEPT</name>
<proteinExistence type="predicted"/>
<dbReference type="Proteomes" id="UP000231912">
    <property type="component" value="Unassembled WGS sequence"/>
</dbReference>
<organism evidence="1 2">
    <name type="scientific">Leptospira wolffii</name>
    <dbReference type="NCBI Taxonomy" id="409998"/>
    <lineage>
        <taxon>Bacteria</taxon>
        <taxon>Pseudomonadati</taxon>
        <taxon>Spirochaetota</taxon>
        <taxon>Spirochaetia</taxon>
        <taxon>Leptospirales</taxon>
        <taxon>Leptospiraceae</taxon>
        <taxon>Leptospira</taxon>
    </lineage>
</organism>
<evidence type="ECO:0000313" key="2">
    <source>
        <dbReference type="Proteomes" id="UP000231912"/>
    </source>
</evidence>
<protein>
    <recommendedName>
        <fullName evidence="3">Lipoprotein</fullName>
    </recommendedName>
</protein>
<reference evidence="1 2" key="1">
    <citation type="submission" date="2017-07" db="EMBL/GenBank/DDBJ databases">
        <title>Leptospira spp. isolated from tropical soils.</title>
        <authorList>
            <person name="Thibeaux R."/>
            <person name="Iraola G."/>
            <person name="Ferres I."/>
            <person name="Bierque E."/>
            <person name="Girault D."/>
            <person name="Soupe-Gilbert M.-E."/>
            <person name="Picardeau M."/>
            <person name="Goarant C."/>
        </authorList>
    </citation>
    <scope>NUCLEOTIDE SEQUENCE [LARGE SCALE GENOMIC DNA]</scope>
    <source>
        <strain evidence="1 2">FH2-C-A2</strain>
    </source>
</reference>
<dbReference type="RefSeq" id="WP_100759713.1">
    <property type="nucleotide sequence ID" value="NZ_NPDT01000007.1"/>
</dbReference>
<evidence type="ECO:0000313" key="1">
    <source>
        <dbReference type="EMBL" id="PJZ64919.1"/>
    </source>
</evidence>
<dbReference type="PROSITE" id="PS51257">
    <property type="entry name" value="PROKAR_LIPOPROTEIN"/>
    <property type="match status" value="1"/>
</dbReference>
<dbReference type="EMBL" id="NPDT01000007">
    <property type="protein sequence ID" value="PJZ64919.1"/>
    <property type="molecule type" value="Genomic_DNA"/>
</dbReference>